<accession>A0A6P2HGG6</accession>
<dbReference type="GeneID" id="93167584"/>
<dbReference type="EMBL" id="CABVPP010000002">
    <property type="protein sequence ID" value="VWB15650.1"/>
    <property type="molecule type" value="Genomic_DNA"/>
</dbReference>
<gene>
    <name evidence="1" type="ORF">BPS26883_00567</name>
</gene>
<protein>
    <submittedName>
        <fullName evidence="1">Uncharacterized protein</fullName>
    </submittedName>
</protein>
<evidence type="ECO:0000313" key="1">
    <source>
        <dbReference type="EMBL" id="VWB15650.1"/>
    </source>
</evidence>
<evidence type="ECO:0000313" key="2">
    <source>
        <dbReference type="Proteomes" id="UP000494162"/>
    </source>
</evidence>
<sequence>MPAIKLRIPREDVFEFNGDLSAWSATTGVDPKLAVAPQMETTNPESPTLYSAFVDERFFEQYPRWRQFVEH</sequence>
<reference evidence="1 2" key="1">
    <citation type="submission" date="2019-09" db="EMBL/GenBank/DDBJ databases">
        <authorList>
            <person name="Depoorter E."/>
        </authorList>
    </citation>
    <scope>NUCLEOTIDE SEQUENCE [LARGE SCALE GENOMIC DNA]</scope>
    <source>
        <strain evidence="1">LMG 26883</strain>
    </source>
</reference>
<name>A0A6P2HGG6_9BURK</name>
<organism evidence="1 2">
    <name type="scientific">Burkholderia pseudomultivorans</name>
    <dbReference type="NCBI Taxonomy" id="1207504"/>
    <lineage>
        <taxon>Bacteria</taxon>
        <taxon>Pseudomonadati</taxon>
        <taxon>Pseudomonadota</taxon>
        <taxon>Betaproteobacteria</taxon>
        <taxon>Burkholderiales</taxon>
        <taxon>Burkholderiaceae</taxon>
        <taxon>Burkholderia</taxon>
        <taxon>Burkholderia cepacia complex</taxon>
    </lineage>
</organism>
<dbReference type="AlphaFoldDB" id="A0A6P2HGG6"/>
<proteinExistence type="predicted"/>
<dbReference type="RefSeq" id="WP_006417241.1">
    <property type="nucleotide sequence ID" value="NZ_CABVPP010000002.1"/>
</dbReference>
<dbReference type="Proteomes" id="UP000494162">
    <property type="component" value="Unassembled WGS sequence"/>
</dbReference>